<dbReference type="EMBL" id="BSPL01000018">
    <property type="protein sequence ID" value="GLS71735.1"/>
    <property type="molecule type" value="Genomic_DNA"/>
</dbReference>
<accession>A0AA37TEK0</accession>
<comment type="caution">
    <text evidence="1">The sequence shown here is derived from an EMBL/GenBank/DDBJ whole genome shotgun (WGS) entry which is preliminary data.</text>
</comment>
<protein>
    <submittedName>
        <fullName evidence="1">Uncharacterized protein</fullName>
    </submittedName>
</protein>
<dbReference type="Proteomes" id="UP001157440">
    <property type="component" value="Unassembled WGS sequence"/>
</dbReference>
<organism evidence="1 2">
    <name type="scientific">Methylobacterium tardum</name>
    <dbReference type="NCBI Taxonomy" id="374432"/>
    <lineage>
        <taxon>Bacteria</taxon>
        <taxon>Pseudomonadati</taxon>
        <taxon>Pseudomonadota</taxon>
        <taxon>Alphaproteobacteria</taxon>
        <taxon>Hyphomicrobiales</taxon>
        <taxon>Methylobacteriaceae</taxon>
        <taxon>Methylobacterium</taxon>
    </lineage>
</organism>
<name>A0AA37TEK0_9HYPH</name>
<dbReference type="RefSeq" id="WP_238198851.1">
    <property type="nucleotide sequence ID" value="NZ_BPQZ01000027.1"/>
</dbReference>
<reference evidence="2" key="1">
    <citation type="journal article" date="2019" name="Int. J. Syst. Evol. Microbiol.">
        <title>The Global Catalogue of Microorganisms (GCM) 10K type strain sequencing project: providing services to taxonomists for standard genome sequencing and annotation.</title>
        <authorList>
            <consortium name="The Broad Institute Genomics Platform"/>
            <consortium name="The Broad Institute Genome Sequencing Center for Infectious Disease"/>
            <person name="Wu L."/>
            <person name="Ma J."/>
        </authorList>
    </citation>
    <scope>NUCLEOTIDE SEQUENCE [LARGE SCALE GENOMIC DNA]</scope>
    <source>
        <strain evidence="2">NBRC 103632</strain>
    </source>
</reference>
<proteinExistence type="predicted"/>
<evidence type="ECO:0000313" key="1">
    <source>
        <dbReference type="EMBL" id="GLS71735.1"/>
    </source>
</evidence>
<gene>
    <name evidence="1" type="ORF">GCM10007890_37480</name>
</gene>
<keyword evidence="2" id="KW-1185">Reference proteome</keyword>
<dbReference type="AlphaFoldDB" id="A0AA37TEK0"/>
<sequence length="101" mass="10920">MQSLCGEHDLNRVDSTARSCGPAGTHRTTLDLDEPLARELVRGLVRSAVTRGIDPATRLKAFRTLKESVIAMSQDPATITSAEQLVQAVDLCLRDLSTLTS</sequence>
<evidence type="ECO:0000313" key="2">
    <source>
        <dbReference type="Proteomes" id="UP001157440"/>
    </source>
</evidence>